<dbReference type="CDD" id="cd03768">
    <property type="entry name" value="SR_ResInv"/>
    <property type="match status" value="1"/>
</dbReference>
<dbReference type="EMBL" id="KY229234">
    <property type="protein sequence ID" value="AQQ75442.1"/>
    <property type="molecule type" value="Genomic_DNA"/>
</dbReference>
<dbReference type="Gene3D" id="3.40.50.1390">
    <property type="entry name" value="Resolvase, N-terminal catalytic domain"/>
    <property type="match status" value="1"/>
</dbReference>
<evidence type="ECO:0000256" key="1">
    <source>
        <dbReference type="ARBA" id="ARBA00009913"/>
    </source>
</evidence>
<dbReference type="PANTHER" id="PTHR30461">
    <property type="entry name" value="DNA-INVERTASE FROM LAMBDOID PROPHAGE"/>
    <property type="match status" value="1"/>
</dbReference>
<proteinExistence type="inferred from homology"/>
<dbReference type="InterPro" id="IPR050639">
    <property type="entry name" value="SSR_resolvase"/>
</dbReference>
<dbReference type="InterPro" id="IPR006119">
    <property type="entry name" value="Resolv_N"/>
</dbReference>
<dbReference type="PROSITE" id="PS51736">
    <property type="entry name" value="RECOMBINASES_3"/>
    <property type="match status" value="1"/>
</dbReference>
<dbReference type="Pfam" id="PF00239">
    <property type="entry name" value="Resolvase"/>
    <property type="match status" value="1"/>
</dbReference>
<dbReference type="SMART" id="SM00857">
    <property type="entry name" value="Resolvase"/>
    <property type="match status" value="1"/>
</dbReference>
<comment type="similarity">
    <text evidence="1">Belongs to the site-specific recombinase resolvase family.</text>
</comment>
<gene>
    <name evidence="3" type="ORF">JdFRA1000001_09c</name>
</gene>
<dbReference type="SUPFAM" id="SSF53041">
    <property type="entry name" value="Resolvase-like"/>
    <property type="match status" value="1"/>
</dbReference>
<dbReference type="InterPro" id="IPR006120">
    <property type="entry name" value="Resolvase_HTH_dom"/>
</dbReference>
<dbReference type="SUPFAM" id="SSF46689">
    <property type="entry name" value="Homeodomain-like"/>
    <property type="match status" value="1"/>
</dbReference>
<protein>
    <submittedName>
        <fullName evidence="3">Serine recombinase</fullName>
    </submittedName>
</protein>
<dbReference type="Gene3D" id="1.10.10.60">
    <property type="entry name" value="Homeodomain-like"/>
    <property type="match status" value="1"/>
</dbReference>
<dbReference type="InterPro" id="IPR009057">
    <property type="entry name" value="Homeodomain-like_sf"/>
</dbReference>
<dbReference type="CDD" id="cd00569">
    <property type="entry name" value="HTH_Hin_like"/>
    <property type="match status" value="1"/>
</dbReference>
<evidence type="ECO:0000313" key="3">
    <source>
        <dbReference type="EMBL" id="AQQ75442.1"/>
    </source>
</evidence>
<name>A0A1S5Y2X8_9VIRU</name>
<organism evidence="3">
    <name type="scientific">uncultured archaeal virus</name>
    <dbReference type="NCBI Taxonomy" id="1960247"/>
    <lineage>
        <taxon>Viruses</taxon>
        <taxon>environmental samples</taxon>
    </lineage>
</organism>
<dbReference type="GO" id="GO:0003677">
    <property type="term" value="F:DNA binding"/>
    <property type="evidence" value="ECO:0007669"/>
    <property type="project" value="InterPro"/>
</dbReference>
<feature type="domain" description="Resolvase/invertase-type recombinase catalytic" evidence="2">
    <location>
        <begin position="2"/>
        <end position="147"/>
    </location>
</feature>
<dbReference type="PANTHER" id="PTHR30461:SF19">
    <property type="entry name" value="SITE-SPECIFIC RECOMBINASE RESOLVASE FAMILY"/>
    <property type="match status" value="1"/>
</dbReference>
<dbReference type="InterPro" id="IPR036162">
    <property type="entry name" value="Resolvase-like_N_sf"/>
</dbReference>
<accession>A0A1S5Y2X8</accession>
<dbReference type="GO" id="GO:0000150">
    <property type="term" value="F:DNA strand exchange activity"/>
    <property type="evidence" value="ECO:0007669"/>
    <property type="project" value="InterPro"/>
</dbReference>
<evidence type="ECO:0000259" key="2">
    <source>
        <dbReference type="PROSITE" id="PS51736"/>
    </source>
</evidence>
<reference evidence="3" key="1">
    <citation type="journal article" date="2017" name="MBio">
        <title>Viruses in the Oceanic Basement.</title>
        <authorList>
            <person name="Nigro O.D."/>
            <person name="Jungbluth S.P."/>
            <person name="Steward G.F."/>
            <person name="Rappe M.S."/>
        </authorList>
    </citation>
    <scope>NUCLEOTIDE SEQUENCE</scope>
    <source>
        <strain evidence="3">JdFRA1000001</strain>
    </source>
</reference>
<sequence length="199" mass="22754">MRAIAYLRVSKEELDVENQKLAIRSYAENRGIDIVAWFEDTVTGASDPMKRPGFSSLLSFINYNKVDAVVVYALDRIGRSFREVLNTVWVLEEKGIAVISVREEWLSTLDPNIRKLILSILSWAADFERQLIKQRTKLGLEKARQQGKRLGRPPALTQEQIRQAKKLREKGVSYRTIAKILGVSDRTVRRALKVDKITA</sequence>
<dbReference type="Pfam" id="PF02796">
    <property type="entry name" value="HTH_7"/>
    <property type="match status" value="1"/>
</dbReference>